<comment type="similarity">
    <text evidence="1">Belongs to the class-IV pyridoxal-phosphate-dependent aminotransferase family.</text>
</comment>
<sequence length="256" mass="28112">MKLLVNGKVVTEPLTLPFSLSFIRGDGLFETILGIDEKIIAWQRHYERLVKSAEKLLITIPAKIDIEVGINQLLKGVIGKSRIRVAALADGNWLVVVEPVESSDKLPSLIKMNQVINSNSPLSGVKSISYGQSMLAVRTAQSRGYSDGVYLNENADVVETGSANIIILKDGKFITPALESGCLPGITRQMLIKDFAVTEGLFNWDQLLESDAVFLCSSIRLLTPVAKVEDKLFESSELGVKLIGEFDQHIRSKIEV</sequence>
<reference evidence="3" key="1">
    <citation type="submission" date="2016-10" db="EMBL/GenBank/DDBJ databases">
        <title>High microdiversification within the ubiquitous acI lineage of Actinobacteria.</title>
        <authorList>
            <person name="Neuenschwander S.M."/>
            <person name="Salcher M."/>
            <person name="Ghai R."/>
            <person name="Pernthaler J."/>
        </authorList>
    </citation>
    <scope>NUCLEOTIDE SEQUENCE [LARGE SCALE GENOMIC DNA]</scope>
</reference>
<dbReference type="Gene3D" id="3.30.470.10">
    <property type="match status" value="1"/>
</dbReference>
<dbReference type="Pfam" id="PF01063">
    <property type="entry name" value="Aminotran_4"/>
    <property type="match status" value="1"/>
</dbReference>
<dbReference type="InterPro" id="IPR036038">
    <property type="entry name" value="Aminotransferase-like"/>
</dbReference>
<dbReference type="SUPFAM" id="SSF56752">
    <property type="entry name" value="D-aminoacid aminotransferase-like PLP-dependent enzymes"/>
    <property type="match status" value="1"/>
</dbReference>
<organism evidence="2 3">
    <name type="scientific">Candidatus Nanopelagicus limnae</name>
    <dbReference type="NCBI Taxonomy" id="1884634"/>
    <lineage>
        <taxon>Bacteria</taxon>
        <taxon>Bacillati</taxon>
        <taxon>Actinomycetota</taxon>
        <taxon>Actinomycetes</taxon>
        <taxon>Candidatus Nanopelagicales</taxon>
        <taxon>Candidatus Nanopelagicaceae</taxon>
        <taxon>Candidatus Nanopelagicus</taxon>
    </lineage>
</organism>
<evidence type="ECO:0000256" key="1">
    <source>
        <dbReference type="ARBA" id="ARBA00009320"/>
    </source>
</evidence>
<dbReference type="InterPro" id="IPR001544">
    <property type="entry name" value="Aminotrans_IV"/>
</dbReference>
<dbReference type="OrthoDB" id="3199344at2"/>
<dbReference type="RefSeq" id="WP_095680607.1">
    <property type="nucleotide sequence ID" value="NZ_CP016768.2"/>
</dbReference>
<dbReference type="AlphaFoldDB" id="A0A249JXQ5"/>
<dbReference type="InterPro" id="IPR043132">
    <property type="entry name" value="BCAT-like_C"/>
</dbReference>
<dbReference type="PANTHER" id="PTHR42743">
    <property type="entry name" value="AMINO-ACID AMINOTRANSFERASE"/>
    <property type="match status" value="1"/>
</dbReference>
<accession>A0A249JXQ5</accession>
<dbReference type="Gene3D" id="3.20.10.10">
    <property type="entry name" value="D-amino Acid Aminotransferase, subunit A, domain 2"/>
    <property type="match status" value="1"/>
</dbReference>
<proteinExistence type="inferred from homology"/>
<keyword evidence="3" id="KW-1185">Reference proteome</keyword>
<dbReference type="GO" id="GO:0046394">
    <property type="term" value="P:carboxylic acid biosynthetic process"/>
    <property type="evidence" value="ECO:0007669"/>
    <property type="project" value="UniProtKB-ARBA"/>
</dbReference>
<keyword evidence="2" id="KW-0032">Aminotransferase</keyword>
<dbReference type="InterPro" id="IPR050571">
    <property type="entry name" value="Class-IV_PLP-Dep_Aminotrnsfr"/>
</dbReference>
<dbReference type="EMBL" id="CP016768">
    <property type="protein sequence ID" value="ASY09301.1"/>
    <property type="molecule type" value="Genomic_DNA"/>
</dbReference>
<evidence type="ECO:0000313" key="3">
    <source>
        <dbReference type="Proteomes" id="UP000217153"/>
    </source>
</evidence>
<dbReference type="Proteomes" id="UP000217153">
    <property type="component" value="Chromosome"/>
</dbReference>
<evidence type="ECO:0000313" key="2">
    <source>
        <dbReference type="EMBL" id="ASY09301.1"/>
    </source>
</evidence>
<gene>
    <name evidence="2" type="ORF">B1s21122_02940</name>
</gene>
<keyword evidence="2" id="KW-0808">Transferase</keyword>
<name>A0A249JXQ5_9ACTN</name>
<dbReference type="InterPro" id="IPR043131">
    <property type="entry name" value="BCAT-like_N"/>
</dbReference>
<dbReference type="KEGG" id="abam:B1s21122_02940"/>
<protein>
    <submittedName>
        <fullName evidence="2">Branched-chain amino acid aminotransferase</fullName>
    </submittedName>
</protein>
<dbReference type="GO" id="GO:0008483">
    <property type="term" value="F:transaminase activity"/>
    <property type="evidence" value="ECO:0007669"/>
    <property type="project" value="UniProtKB-KW"/>
</dbReference>
<dbReference type="PANTHER" id="PTHR42743:SF11">
    <property type="entry name" value="AMINODEOXYCHORISMATE LYASE"/>
    <property type="match status" value="1"/>
</dbReference>